<feature type="transmembrane region" description="Helical" evidence="3">
    <location>
        <begin position="564"/>
        <end position="584"/>
    </location>
</feature>
<evidence type="ECO:0000313" key="5">
    <source>
        <dbReference type="Proteomes" id="UP000009168"/>
    </source>
</evidence>
<dbReference type="PROSITE" id="PS50005">
    <property type="entry name" value="TPR"/>
    <property type="match status" value="1"/>
</dbReference>
<evidence type="ECO:0000256" key="1">
    <source>
        <dbReference type="PROSITE-ProRule" id="PRU00339"/>
    </source>
</evidence>
<name>Q22CL6_TETTS</name>
<feature type="transmembrane region" description="Helical" evidence="3">
    <location>
        <begin position="63"/>
        <end position="90"/>
    </location>
</feature>
<keyword evidence="5" id="KW-1185">Reference proteome</keyword>
<dbReference type="InParanoid" id="Q22CL6"/>
<dbReference type="KEGG" id="tet:TTHERM_01027620"/>
<reference evidence="5" key="1">
    <citation type="journal article" date="2006" name="PLoS Biol.">
        <title>Macronuclear genome sequence of the ciliate Tetrahymena thermophila, a model eukaryote.</title>
        <authorList>
            <person name="Eisen J.A."/>
            <person name="Coyne R.S."/>
            <person name="Wu M."/>
            <person name="Wu D."/>
            <person name="Thiagarajan M."/>
            <person name="Wortman J.R."/>
            <person name="Badger J.H."/>
            <person name="Ren Q."/>
            <person name="Amedeo P."/>
            <person name="Jones K.M."/>
            <person name="Tallon L.J."/>
            <person name="Delcher A.L."/>
            <person name="Salzberg S.L."/>
            <person name="Silva J.C."/>
            <person name="Haas B.J."/>
            <person name="Majoros W.H."/>
            <person name="Farzad M."/>
            <person name="Carlton J.M."/>
            <person name="Smith R.K. Jr."/>
            <person name="Garg J."/>
            <person name="Pearlman R.E."/>
            <person name="Karrer K.M."/>
            <person name="Sun L."/>
            <person name="Manning G."/>
            <person name="Elde N.C."/>
            <person name="Turkewitz A.P."/>
            <person name="Asai D.J."/>
            <person name="Wilkes D.E."/>
            <person name="Wang Y."/>
            <person name="Cai H."/>
            <person name="Collins K."/>
            <person name="Stewart B.A."/>
            <person name="Lee S.R."/>
            <person name="Wilamowska K."/>
            <person name="Weinberg Z."/>
            <person name="Ruzzo W.L."/>
            <person name="Wloga D."/>
            <person name="Gaertig J."/>
            <person name="Frankel J."/>
            <person name="Tsao C.-C."/>
            <person name="Gorovsky M.A."/>
            <person name="Keeling P.J."/>
            <person name="Waller R.F."/>
            <person name="Patron N.J."/>
            <person name="Cherry J.M."/>
            <person name="Stover N.A."/>
            <person name="Krieger C.J."/>
            <person name="del Toro C."/>
            <person name="Ryder H.F."/>
            <person name="Williamson S.C."/>
            <person name="Barbeau R.A."/>
            <person name="Hamilton E.P."/>
            <person name="Orias E."/>
        </authorList>
    </citation>
    <scope>NUCLEOTIDE SEQUENCE [LARGE SCALE GENOMIC DNA]</scope>
    <source>
        <strain evidence="5">SB210</strain>
    </source>
</reference>
<dbReference type="GeneID" id="7837741"/>
<dbReference type="HOGENOM" id="CLU_293652_0_0_1"/>
<feature type="repeat" description="TPR" evidence="1">
    <location>
        <begin position="688"/>
        <end position="721"/>
    </location>
</feature>
<dbReference type="RefSeq" id="XP_001030699.2">
    <property type="nucleotide sequence ID" value="XM_001030699.2"/>
</dbReference>
<keyword evidence="3" id="KW-1133">Transmembrane helix</keyword>
<proteinExistence type="predicted"/>
<sequence>MQKNEQYYNTNRKIKNGQFLWKYVNMMRNELIQNKKKDKKSKCYILKLKCKYFCKLSDEQCRFIIVFGPLCLSLFLGVLLYLGMCQFLYLSQMQDMSRDYINDANQNYLLLLAQSKVNTIRSNLQRMATSSQILGKFSQKLQSKTLDQLVSWQSQGGDLTQMQQINGKYNFLVANDFNQQDQCQYIQYFKNKIQQDPTATQDYYKQQYFGWSSPQIDNWSDLTLEQRSFLLKQSLINVFFTSMQVNQQTQQIFPNLYNVVRKSDSLQSRIQPKERLNQQNMFWYQFPYSDFSQICSYDSNLKHYSYLNVDQFDGFQNKDEFNQSCKKKENSPQCSCIYLQNKRLYPIDWRCRIWYQQASQNYYLTISSMYIDINSGNAINSFVFKTISASQSPQNIKEEQNLSEDSISSLDLNISQLIQNENQQSSEDQYSLIFLPSSSNDSDFKIFYHPKYKNQQNIETLLSLQFHNNMNQYNDFLEQVSEYMSQTQNRKQNCNFSQEEGFQFQMIVEGKQYFSIIERMYLCIGNIDQQISVLFGYFVRVISTEISSQTVNQINQRMLQIKQYYAIGTSLAFFFVLALMYTLLKYFLKYNFEQPLNILNTFIQQAKPKDIYLFYQMIQNQQMCTQYELKNLLQAINDVVIGIQTKVEEKIEQSSTCFDDTQYFNQIFQKYIQGLKTFKSVDHVAGKGLCYINIGNLYAQNNNFIQAIVFYQKGLEISEKVLFDTKLEQNAGNFNQRIEKMCSNKALKKFMNILASRRYLFGNALACSLLQQEEDDIIFDNQYNIQNSENSKMKINSSLKKLMKTQKEKDLGDQIFNSTLQQIKNQKSLPTDKSQIQRIKTNEFNNSINISIQLNIQKIQSNQIKRTFTPNSNNSTFKKALKNKHNSLRNSNLPRIFLDRHTSQADKNGDKKQNKLEQNKNNLNQNFEKEFILKRGQLKNHCYGNLNFLMMLKNDLFPQKENYNQPLPKYLIREEGEFNISIVEECIDQFSESQQIFYSLSKQSSNLYECYYYESISILIQLKCFTCQLIIQNKEKIVLEHLIQIKKQIKICKLNYINLQSLLNSGQAYIPFHIIKMKYYLVKGLLFYKLNIYHKSLYNLLKSLSVKFEKDHAKNSSIKYKKAEQEISEFYDVFDVSCCLKIIHQIIKNQNIQLNSLHNKYLNDDLNSINLDLISKQDIYFQEVFFKEKELNNLKRNTIFKKPRNQSN</sequence>
<evidence type="ECO:0000256" key="3">
    <source>
        <dbReference type="SAM" id="Phobius"/>
    </source>
</evidence>
<keyword evidence="1" id="KW-0802">TPR repeat</keyword>
<dbReference type="Gene3D" id="1.25.40.10">
    <property type="entry name" value="Tetratricopeptide repeat domain"/>
    <property type="match status" value="1"/>
</dbReference>
<evidence type="ECO:0000256" key="2">
    <source>
        <dbReference type="SAM" id="MobiDB-lite"/>
    </source>
</evidence>
<dbReference type="InterPro" id="IPR019734">
    <property type="entry name" value="TPR_rpt"/>
</dbReference>
<feature type="compositionally biased region" description="Basic and acidic residues" evidence="2">
    <location>
        <begin position="897"/>
        <end position="918"/>
    </location>
</feature>
<keyword evidence="3" id="KW-0472">Membrane</keyword>
<organism evidence="4 5">
    <name type="scientific">Tetrahymena thermophila (strain SB210)</name>
    <dbReference type="NCBI Taxonomy" id="312017"/>
    <lineage>
        <taxon>Eukaryota</taxon>
        <taxon>Sar</taxon>
        <taxon>Alveolata</taxon>
        <taxon>Ciliophora</taxon>
        <taxon>Intramacronucleata</taxon>
        <taxon>Oligohymenophorea</taxon>
        <taxon>Hymenostomatida</taxon>
        <taxon>Tetrahymenina</taxon>
        <taxon>Tetrahymenidae</taxon>
        <taxon>Tetrahymena</taxon>
    </lineage>
</organism>
<protein>
    <submittedName>
        <fullName evidence="4">Tetratricopeptide repeat protein</fullName>
    </submittedName>
</protein>
<keyword evidence="3" id="KW-0812">Transmembrane</keyword>
<feature type="region of interest" description="Disordered" evidence="2">
    <location>
        <begin position="897"/>
        <end position="920"/>
    </location>
</feature>
<accession>Q22CL6</accession>
<dbReference type="SUPFAM" id="SSF48452">
    <property type="entry name" value="TPR-like"/>
    <property type="match status" value="1"/>
</dbReference>
<gene>
    <name evidence="4" type="ORF">TTHERM_01027620</name>
</gene>
<dbReference type="SMART" id="SM00028">
    <property type="entry name" value="TPR"/>
    <property type="match status" value="1"/>
</dbReference>
<dbReference type="Proteomes" id="UP000009168">
    <property type="component" value="Unassembled WGS sequence"/>
</dbReference>
<dbReference type="InterPro" id="IPR011990">
    <property type="entry name" value="TPR-like_helical_dom_sf"/>
</dbReference>
<dbReference type="OrthoDB" id="327912at2759"/>
<dbReference type="EMBL" id="GG662566">
    <property type="protein sequence ID" value="EAR83036.2"/>
    <property type="molecule type" value="Genomic_DNA"/>
</dbReference>
<evidence type="ECO:0000313" key="4">
    <source>
        <dbReference type="EMBL" id="EAR83036.2"/>
    </source>
</evidence>
<dbReference type="AlphaFoldDB" id="Q22CL6"/>